<dbReference type="InterPro" id="IPR032799">
    <property type="entry name" value="TAXi_C"/>
</dbReference>
<accession>A0A444X154</accession>
<dbReference type="AlphaFoldDB" id="A0A444X154"/>
<feature type="signal peptide" evidence="4">
    <location>
        <begin position="1"/>
        <end position="25"/>
    </location>
</feature>
<dbReference type="Pfam" id="PF14541">
    <property type="entry name" value="TAXi_C"/>
    <property type="match status" value="1"/>
</dbReference>
<dbReference type="InterPro" id="IPR001461">
    <property type="entry name" value="Aspartic_peptidase_A1"/>
</dbReference>
<dbReference type="STRING" id="3818.A0A444X154"/>
<evidence type="ECO:0000259" key="5">
    <source>
        <dbReference type="PROSITE" id="PS51767"/>
    </source>
</evidence>
<evidence type="ECO:0000256" key="1">
    <source>
        <dbReference type="ARBA" id="ARBA00007447"/>
    </source>
</evidence>
<protein>
    <recommendedName>
        <fullName evidence="5">Peptidase A1 domain-containing protein</fullName>
    </recommendedName>
</protein>
<keyword evidence="7" id="KW-1185">Reference proteome</keyword>
<dbReference type="PANTHER" id="PTHR13683">
    <property type="entry name" value="ASPARTYL PROTEASES"/>
    <property type="match status" value="1"/>
</dbReference>
<dbReference type="Pfam" id="PF14543">
    <property type="entry name" value="TAXi_N"/>
    <property type="match status" value="1"/>
</dbReference>
<dbReference type="InterPro" id="IPR021109">
    <property type="entry name" value="Peptidase_aspartic_dom_sf"/>
</dbReference>
<feature type="chain" id="PRO_5019173377" description="Peptidase A1 domain-containing protein" evidence="4">
    <location>
        <begin position="26"/>
        <end position="580"/>
    </location>
</feature>
<gene>
    <name evidence="6" type="ORF">Ahy_B10g102130</name>
</gene>
<evidence type="ECO:0000313" key="7">
    <source>
        <dbReference type="Proteomes" id="UP000289738"/>
    </source>
</evidence>
<organism evidence="6 7">
    <name type="scientific">Arachis hypogaea</name>
    <name type="common">Peanut</name>
    <dbReference type="NCBI Taxonomy" id="3818"/>
    <lineage>
        <taxon>Eukaryota</taxon>
        <taxon>Viridiplantae</taxon>
        <taxon>Streptophyta</taxon>
        <taxon>Embryophyta</taxon>
        <taxon>Tracheophyta</taxon>
        <taxon>Spermatophyta</taxon>
        <taxon>Magnoliopsida</taxon>
        <taxon>eudicotyledons</taxon>
        <taxon>Gunneridae</taxon>
        <taxon>Pentapetalae</taxon>
        <taxon>rosids</taxon>
        <taxon>fabids</taxon>
        <taxon>Fabales</taxon>
        <taxon>Fabaceae</taxon>
        <taxon>Papilionoideae</taxon>
        <taxon>50 kb inversion clade</taxon>
        <taxon>dalbergioids sensu lato</taxon>
        <taxon>Dalbergieae</taxon>
        <taxon>Pterocarpus clade</taxon>
        <taxon>Arachis</taxon>
    </lineage>
</organism>
<dbReference type="EMBL" id="SDMP01000020">
    <property type="protein sequence ID" value="RYQ83446.1"/>
    <property type="molecule type" value="Genomic_DNA"/>
</dbReference>
<keyword evidence="4" id="KW-0732">Signal</keyword>
<proteinExistence type="inferred from homology"/>
<reference evidence="6 7" key="1">
    <citation type="submission" date="2019-01" db="EMBL/GenBank/DDBJ databases">
        <title>Sequencing of cultivated peanut Arachis hypogaea provides insights into genome evolution and oil improvement.</title>
        <authorList>
            <person name="Chen X."/>
        </authorList>
    </citation>
    <scope>NUCLEOTIDE SEQUENCE [LARGE SCALE GENOMIC DNA]</scope>
    <source>
        <strain evidence="7">cv. Fuhuasheng</strain>
        <tissue evidence="6">Leaves</tissue>
    </source>
</reference>
<dbReference type="InterPro" id="IPR032861">
    <property type="entry name" value="TAXi_N"/>
</dbReference>
<feature type="active site" evidence="2">
    <location>
        <position position="383"/>
    </location>
</feature>
<evidence type="ECO:0000313" key="6">
    <source>
        <dbReference type="EMBL" id="RYQ83446.1"/>
    </source>
</evidence>
<dbReference type="PROSITE" id="PS51767">
    <property type="entry name" value="PEPTIDASE_A1"/>
    <property type="match status" value="1"/>
</dbReference>
<evidence type="ECO:0000256" key="4">
    <source>
        <dbReference type="SAM" id="SignalP"/>
    </source>
</evidence>
<comment type="caution">
    <text evidence="6">The sequence shown here is derived from an EMBL/GenBank/DDBJ whole genome shotgun (WGS) entry which is preliminary data.</text>
</comment>
<dbReference type="Proteomes" id="UP000289738">
    <property type="component" value="Chromosome B10"/>
</dbReference>
<dbReference type="PANTHER" id="PTHR13683:SF743">
    <property type="entry name" value="ASPARTIC PROTEINASE-LIKE PROTEIN 1"/>
    <property type="match status" value="1"/>
</dbReference>
<dbReference type="GO" id="GO:0004190">
    <property type="term" value="F:aspartic-type endopeptidase activity"/>
    <property type="evidence" value="ECO:0007669"/>
    <property type="project" value="InterPro"/>
</dbReference>
<comment type="similarity">
    <text evidence="1">Belongs to the peptidase A1 family.</text>
</comment>
<feature type="active site" evidence="2">
    <location>
        <position position="118"/>
    </location>
</feature>
<dbReference type="InterPro" id="IPR033121">
    <property type="entry name" value="PEPTIDASE_A1"/>
</dbReference>
<dbReference type="PRINTS" id="PR00792">
    <property type="entry name" value="PEPSIN"/>
</dbReference>
<name>A0A444X154_ARAHY</name>
<dbReference type="GO" id="GO:0006508">
    <property type="term" value="P:proteolysis"/>
    <property type="evidence" value="ECO:0007669"/>
    <property type="project" value="InterPro"/>
</dbReference>
<feature type="domain" description="Peptidase A1" evidence="5">
    <location>
        <begin position="100"/>
        <end position="500"/>
    </location>
</feature>
<evidence type="ECO:0000256" key="2">
    <source>
        <dbReference type="PIRSR" id="PIRSR601461-1"/>
    </source>
</evidence>
<dbReference type="FunFam" id="2.40.70.10:FF:000014">
    <property type="entry name" value="Aspartyl protease family protein 1"/>
    <property type="match status" value="1"/>
</dbReference>
<dbReference type="Gene3D" id="2.40.70.10">
    <property type="entry name" value="Acid Proteases"/>
    <property type="match status" value="2"/>
</dbReference>
<feature type="region of interest" description="Disordered" evidence="3">
    <location>
        <begin position="514"/>
        <end position="551"/>
    </location>
</feature>
<dbReference type="SUPFAM" id="SSF50630">
    <property type="entry name" value="Acid proteases"/>
    <property type="match status" value="1"/>
</dbReference>
<sequence>MRTRSVVAILLLSSLLLMLSPTAFPMPLQPSTFSAKLIHRFSRELNLVRHRPGSVPDRRTILYYQMLLQSDKIRLGARQLLFPSRGAKTMAPGNDFGWLHYTWIDIGTPSISFLVALDAGSDLLWVPCDCIQCAPLSASYYAPLEANHDNSPSVNLTVISVKISGQKTKVFNVKYNSIFNEVRGCSLMFGASIMQDRDLNEYSPSRSRSSKPLSCSHQLCDPGSNCKSSKQQCPYTINYVSENTSSSGLLVEDILHLQSGGGGSAGGSNTSVQASVVIGCGMKQSGGYLDGIAPDGLMGLGPGESSVPSILAKSGLIHDSFSLCFNADGSGRMFFGDQGSSIQQQSTSFLPFNGIYSTYIIGVETCCIGNSCLKMTSFKAQVDSGTSFTFLPGHVYESIAEEFDKKVNASRATFKDTPWEYCYASSSQDLPKIPTLTLMFQQNNSFVVYNPVFVFNVNQKTTAFCLAIEPAEGDMGTIGQNFMTGYRLVFDQENKKLAWSRSNCKDLNLGKAMPLSPPNETASNPLPADEQQRTKGNAVAPAVAGTAPRKPSGATSLTISCRHHWHCYLFLLFQLLVAFL</sequence>
<evidence type="ECO:0000256" key="3">
    <source>
        <dbReference type="SAM" id="MobiDB-lite"/>
    </source>
</evidence>